<evidence type="ECO:0000313" key="3">
    <source>
        <dbReference type="Proteomes" id="UP000622475"/>
    </source>
</evidence>
<comment type="caution">
    <text evidence="2">The sequence shown here is derived from an EMBL/GenBank/DDBJ whole genome shotgun (WGS) entry which is preliminary data.</text>
</comment>
<evidence type="ECO:0000313" key="2">
    <source>
        <dbReference type="EMBL" id="MBE9661878.1"/>
    </source>
</evidence>
<protein>
    <recommendedName>
        <fullName evidence="1">DUF7660 domain-containing protein</fullName>
    </recommendedName>
</protein>
<reference evidence="2" key="1">
    <citation type="submission" date="2020-10" db="EMBL/GenBank/DDBJ databases">
        <title>Mucilaginibacter mali sp. nov., isolated from rhizosphere soil of apple orchard.</title>
        <authorList>
            <person name="Lee J.-S."/>
            <person name="Kim H.S."/>
            <person name="Kim J.-S."/>
        </authorList>
    </citation>
    <scope>NUCLEOTIDE SEQUENCE</scope>
    <source>
        <strain evidence="2">KCTC 22746</strain>
    </source>
</reference>
<organism evidence="2 3">
    <name type="scientific">Mucilaginibacter myungsuensis</name>
    <dbReference type="NCBI Taxonomy" id="649104"/>
    <lineage>
        <taxon>Bacteria</taxon>
        <taxon>Pseudomonadati</taxon>
        <taxon>Bacteroidota</taxon>
        <taxon>Sphingobacteriia</taxon>
        <taxon>Sphingobacteriales</taxon>
        <taxon>Sphingobacteriaceae</taxon>
        <taxon>Mucilaginibacter</taxon>
    </lineage>
</organism>
<feature type="domain" description="DUF7660" evidence="1">
    <location>
        <begin position="13"/>
        <end position="85"/>
    </location>
</feature>
<dbReference type="Pfam" id="PF24693">
    <property type="entry name" value="DUF7660"/>
    <property type="match status" value="1"/>
</dbReference>
<proteinExistence type="predicted"/>
<keyword evidence="3" id="KW-1185">Reference proteome</keyword>
<sequence length="85" mass="9660">MRNLETVAQNVGSKQDFINFVQALIEDLKTNSNNWTNVTLEGYLEGMKSWTEDMDGYYLNNGLPAPSRVAWQIIADILMGAKIYE</sequence>
<dbReference type="AlphaFoldDB" id="A0A929PVK4"/>
<dbReference type="Proteomes" id="UP000622475">
    <property type="component" value="Unassembled WGS sequence"/>
</dbReference>
<evidence type="ECO:0000259" key="1">
    <source>
        <dbReference type="Pfam" id="PF24693"/>
    </source>
</evidence>
<name>A0A929PVK4_9SPHI</name>
<gene>
    <name evidence="2" type="ORF">IRJ16_08270</name>
</gene>
<dbReference type="InterPro" id="IPR056077">
    <property type="entry name" value="DUF7660"/>
</dbReference>
<dbReference type="EMBL" id="JADFFL010000003">
    <property type="protein sequence ID" value="MBE9661878.1"/>
    <property type="molecule type" value="Genomic_DNA"/>
</dbReference>
<dbReference type="RefSeq" id="WP_194111085.1">
    <property type="nucleotide sequence ID" value="NZ_JADFFL010000003.1"/>
</dbReference>
<accession>A0A929PVK4</accession>